<keyword evidence="5" id="KW-0408">Iron</keyword>
<dbReference type="PROSITE" id="PS51184">
    <property type="entry name" value="JMJC"/>
    <property type="match status" value="1"/>
</dbReference>
<dbReference type="AlphaFoldDB" id="A0A2R3QEG4"/>
<evidence type="ECO:0000259" key="7">
    <source>
        <dbReference type="PROSITE" id="PS51184"/>
    </source>
</evidence>
<dbReference type="PANTHER" id="PTHR13096:SF8">
    <property type="entry name" value="RIBOSOMAL OXYGENASE 1"/>
    <property type="match status" value="1"/>
</dbReference>
<dbReference type="Pfam" id="PF20514">
    <property type="entry name" value="WHD_ROXA"/>
    <property type="match status" value="1"/>
</dbReference>
<dbReference type="InterPro" id="IPR039994">
    <property type="entry name" value="NO66-like"/>
</dbReference>
<comment type="cofactor">
    <cofactor evidence="1">
        <name>Fe(2+)</name>
        <dbReference type="ChEBI" id="CHEBI:29033"/>
    </cofactor>
</comment>
<dbReference type="Gene3D" id="3.40.366.30">
    <property type="entry name" value="50S ribosomal protein L16 arginine hydroxylase, Chain A, Domain 2"/>
    <property type="match status" value="1"/>
</dbReference>
<evidence type="ECO:0000313" key="8">
    <source>
        <dbReference type="EMBL" id="AVO50162.1"/>
    </source>
</evidence>
<organism evidence="8 9">
    <name type="scientific">Melaminivora suipulveris</name>
    <dbReference type="NCBI Taxonomy" id="2109913"/>
    <lineage>
        <taxon>Bacteria</taxon>
        <taxon>Pseudomonadati</taxon>
        <taxon>Pseudomonadota</taxon>
        <taxon>Betaproteobacteria</taxon>
        <taxon>Burkholderiales</taxon>
        <taxon>Comamonadaceae</taxon>
        <taxon>Melaminivora</taxon>
    </lineage>
</organism>
<dbReference type="RefSeq" id="WP_106684602.1">
    <property type="nucleotide sequence ID" value="NZ_CP027667.1"/>
</dbReference>
<keyword evidence="4" id="KW-0560">Oxidoreductase</keyword>
<feature type="region of interest" description="Disordered" evidence="6">
    <location>
        <begin position="233"/>
        <end position="252"/>
    </location>
</feature>
<keyword evidence="9" id="KW-1185">Reference proteome</keyword>
<keyword evidence="2" id="KW-0479">Metal-binding</keyword>
<evidence type="ECO:0000313" key="9">
    <source>
        <dbReference type="Proteomes" id="UP000237925"/>
    </source>
</evidence>
<reference evidence="8 9" key="1">
    <citation type="submission" date="2018-03" db="EMBL/GenBank/DDBJ databases">
        <title>Genome sequencing of Melaminivora sp.</title>
        <authorList>
            <person name="Kim S.-J."/>
            <person name="Heo J."/>
            <person name="Ahn J.-H."/>
            <person name="Kwon S.-W."/>
        </authorList>
    </citation>
    <scope>NUCLEOTIDE SEQUENCE [LARGE SCALE GENOMIC DNA]</scope>
    <source>
        <strain evidence="8 9">SC2-9</strain>
    </source>
</reference>
<gene>
    <name evidence="8" type="ORF">C6568_13560</name>
</gene>
<dbReference type="GO" id="GO:0046872">
    <property type="term" value="F:metal ion binding"/>
    <property type="evidence" value="ECO:0007669"/>
    <property type="project" value="UniProtKB-KW"/>
</dbReference>
<proteinExistence type="predicted"/>
<evidence type="ECO:0000256" key="4">
    <source>
        <dbReference type="ARBA" id="ARBA00023002"/>
    </source>
</evidence>
<sequence>MDVRQPAALLGGLTPAQFMQRHWHKKPLLVRGAMKDFRPPLSRAELFKLAASEDVESRLIQHQAGRWSLRHGPLPRRALPALATREWTVLVQGVDLHDDAAHALMQRFAFIPQARLDDLMISYASDGGGVGPHFDSYDVFLLQAQGRRRWRIGRQKDRTLLEGLPLKILAHFEPEEEYLLESGDMLYLPPLWAHDGVAEGECMTCSIGFRAPDRAGLAHEVLLRLADAVADEEGTPRYRDPSQAAATSPGSIPPALQAFAQQAVRRALDEPQALERALGETLTEPKPSVWFEPSPQGGLMERVVLDRRTRMLYDERHVFVNGESWRAAGRDAALMRLLADTRSLGPEDLARASDDALELLGAWCDAGWAHAHSSD</sequence>
<dbReference type="EMBL" id="CP027667">
    <property type="protein sequence ID" value="AVO50162.1"/>
    <property type="molecule type" value="Genomic_DNA"/>
</dbReference>
<feature type="domain" description="JmjC" evidence="7">
    <location>
        <begin position="100"/>
        <end position="226"/>
    </location>
</feature>
<dbReference type="SUPFAM" id="SSF51197">
    <property type="entry name" value="Clavaminate synthase-like"/>
    <property type="match status" value="1"/>
</dbReference>
<evidence type="ECO:0000256" key="3">
    <source>
        <dbReference type="ARBA" id="ARBA00022964"/>
    </source>
</evidence>
<dbReference type="InterPro" id="IPR003347">
    <property type="entry name" value="JmjC_dom"/>
</dbReference>
<dbReference type="OrthoDB" id="9764016at2"/>
<evidence type="ECO:0000256" key="6">
    <source>
        <dbReference type="SAM" id="MobiDB-lite"/>
    </source>
</evidence>
<dbReference type="Gene3D" id="2.60.120.650">
    <property type="entry name" value="Cupin"/>
    <property type="match status" value="1"/>
</dbReference>
<dbReference type="SMART" id="SM00558">
    <property type="entry name" value="JmjC"/>
    <property type="match status" value="1"/>
</dbReference>
<dbReference type="GO" id="GO:0016706">
    <property type="term" value="F:2-oxoglutarate-dependent dioxygenase activity"/>
    <property type="evidence" value="ECO:0007669"/>
    <property type="project" value="TreeGrafter"/>
</dbReference>
<evidence type="ECO:0000256" key="5">
    <source>
        <dbReference type="ARBA" id="ARBA00023004"/>
    </source>
</evidence>
<dbReference type="KEGG" id="mela:C6568_13560"/>
<dbReference type="Pfam" id="PF08007">
    <property type="entry name" value="JmjC_2"/>
    <property type="match status" value="1"/>
</dbReference>
<accession>A0A2R3QEG4</accession>
<keyword evidence="3" id="KW-0223">Dioxygenase</keyword>
<evidence type="ECO:0000256" key="1">
    <source>
        <dbReference type="ARBA" id="ARBA00001954"/>
    </source>
</evidence>
<dbReference type="Proteomes" id="UP000237925">
    <property type="component" value="Chromosome"/>
</dbReference>
<dbReference type="InterPro" id="IPR046799">
    <property type="entry name" value="ROXA-like_wH"/>
</dbReference>
<dbReference type="PANTHER" id="PTHR13096">
    <property type="entry name" value="MINA53 MYC INDUCED NUCLEAR ANTIGEN"/>
    <property type="match status" value="1"/>
</dbReference>
<protein>
    <submittedName>
        <fullName evidence="8">Cupin</fullName>
    </submittedName>
</protein>
<name>A0A2R3QEG4_9BURK</name>
<evidence type="ECO:0000256" key="2">
    <source>
        <dbReference type="ARBA" id="ARBA00022723"/>
    </source>
</evidence>